<gene>
    <name evidence="1" type="ORF">CY0110_18987</name>
</gene>
<comment type="caution">
    <text evidence="1">The sequence shown here is derived from an EMBL/GenBank/DDBJ whole genome shotgun (WGS) entry which is preliminary data.</text>
</comment>
<dbReference type="EMBL" id="AAXW01000002">
    <property type="protein sequence ID" value="EAZ93911.1"/>
    <property type="molecule type" value="Genomic_DNA"/>
</dbReference>
<accession>A3IJC9</accession>
<proteinExistence type="predicted"/>
<keyword evidence="2" id="KW-1185">Reference proteome</keyword>
<protein>
    <submittedName>
        <fullName evidence="1">Uncharacterized protein</fullName>
    </submittedName>
</protein>
<dbReference type="Proteomes" id="UP000003781">
    <property type="component" value="Unassembled WGS sequence"/>
</dbReference>
<evidence type="ECO:0000313" key="2">
    <source>
        <dbReference type="Proteomes" id="UP000003781"/>
    </source>
</evidence>
<organism evidence="1 2">
    <name type="scientific">Crocosphaera chwakensis CCY0110</name>
    <dbReference type="NCBI Taxonomy" id="391612"/>
    <lineage>
        <taxon>Bacteria</taxon>
        <taxon>Bacillati</taxon>
        <taxon>Cyanobacteriota</taxon>
        <taxon>Cyanophyceae</taxon>
        <taxon>Oscillatoriophycideae</taxon>
        <taxon>Chroococcales</taxon>
        <taxon>Aphanothecaceae</taxon>
        <taxon>Crocosphaera</taxon>
        <taxon>Crocosphaera chwakensis</taxon>
    </lineage>
</organism>
<dbReference type="AlphaFoldDB" id="A3IJC9"/>
<reference evidence="1 2" key="1">
    <citation type="submission" date="2007-03" db="EMBL/GenBank/DDBJ databases">
        <authorList>
            <person name="Stal L."/>
            <person name="Ferriera S."/>
            <person name="Johnson J."/>
            <person name="Kravitz S."/>
            <person name="Beeson K."/>
            <person name="Sutton G."/>
            <person name="Rogers Y.-H."/>
            <person name="Friedman R."/>
            <person name="Frazier M."/>
            <person name="Venter J.C."/>
        </authorList>
    </citation>
    <scope>NUCLEOTIDE SEQUENCE [LARGE SCALE GENOMIC DNA]</scope>
    <source>
        <strain evidence="1 2">CCY0110</strain>
    </source>
</reference>
<name>A3IJC9_9CHRO</name>
<evidence type="ECO:0000313" key="1">
    <source>
        <dbReference type="EMBL" id="EAZ93911.1"/>
    </source>
</evidence>
<sequence length="27" mass="3218">MFTGIIFAFFGRDFKLRMRTPYIFANG</sequence>